<keyword evidence="3" id="KW-0862">Zinc</keyword>
<dbReference type="InterPro" id="IPR006680">
    <property type="entry name" value="Amidohydro-rel"/>
</dbReference>
<protein>
    <submittedName>
        <fullName evidence="6">Hydrolase</fullName>
    </submittedName>
</protein>
<keyword evidence="2 6" id="KW-0378">Hydrolase</keyword>
<keyword evidence="7" id="KW-1185">Reference proteome</keyword>
<dbReference type="GO" id="GO:0046872">
    <property type="term" value="F:metal ion binding"/>
    <property type="evidence" value="ECO:0007669"/>
    <property type="project" value="UniProtKB-KW"/>
</dbReference>
<accession>E8N4V3</accession>
<evidence type="ECO:0000256" key="3">
    <source>
        <dbReference type="ARBA" id="ARBA00022833"/>
    </source>
</evidence>
<dbReference type="InterPro" id="IPR017700">
    <property type="entry name" value="Aminohydrolase_SsnA"/>
</dbReference>
<evidence type="ECO:0000256" key="1">
    <source>
        <dbReference type="ARBA" id="ARBA00022723"/>
    </source>
</evidence>
<dbReference type="STRING" id="926569.ANT_14390"/>
<dbReference type="GO" id="GO:0016810">
    <property type="term" value="F:hydrolase activity, acting on carbon-nitrogen (but not peptide) bonds"/>
    <property type="evidence" value="ECO:0007669"/>
    <property type="project" value="InterPro"/>
</dbReference>
<sequence>MLILRCQIVRWSEPNEILYNAAVLVRDGKIVDFGPSKDLEERYPQEEKLDANGQWLMPGNICAHTHFYGAYARGMSVYGTPPADFPQILRKLWWGLDKALSEEDVYYSALVCLMDAIRHGTTTLIDHHASPNAIDGSLDQIAKAVEESGVRASLCYEVTDRDGVARRDAGIRENVRFLQRLQKGDNLDGRLSGMFGLHASLTLSDETLRKAREAVPEHIGFHVHVAEHSVDEYDSLQKSGMRVVDRLSHFGILGPRSIAVHAVHVDAQEIFQLSRTQTWVTHQPRSNMNNGVGTAQVESMMRAGIRVCLGNDGHSNTMWQEWKFAYFLHKHANLDPRRMGADQVVQMGVYNNRALVETLFSGKKVGAIEVGAEADLILVDYHPYTPVTEANLPWHIIFGMQESMITMTMVAGKVLMRDRKLITLDEQGISEAVLARVPATWERYRKLMEQKG</sequence>
<dbReference type="PANTHER" id="PTHR43794:SF11">
    <property type="entry name" value="AMIDOHYDROLASE-RELATED DOMAIN-CONTAINING PROTEIN"/>
    <property type="match status" value="1"/>
</dbReference>
<dbReference type="InterPro" id="IPR011059">
    <property type="entry name" value="Metal-dep_hydrolase_composite"/>
</dbReference>
<proteinExistence type="predicted"/>
<dbReference type="Pfam" id="PF22039">
    <property type="entry name" value="HUTI_composite_bact"/>
    <property type="match status" value="1"/>
</dbReference>
<evidence type="ECO:0000259" key="5">
    <source>
        <dbReference type="Pfam" id="PF22039"/>
    </source>
</evidence>
<dbReference type="KEGG" id="atm:ANT_14390"/>
<feature type="domain" description="Aminodeoxyfutalosine deaminase/Imidazolonepropionase-like composite" evidence="5">
    <location>
        <begin position="21"/>
        <end position="45"/>
    </location>
</feature>
<dbReference type="Pfam" id="PF01979">
    <property type="entry name" value="Amidohydro_1"/>
    <property type="match status" value="1"/>
</dbReference>
<dbReference type="NCBIfam" id="NF005540">
    <property type="entry name" value="PRK07203.1"/>
    <property type="match status" value="1"/>
</dbReference>
<dbReference type="HOGENOM" id="CLU_012358_2_6_0"/>
<dbReference type="OrthoDB" id="9807210at2"/>
<dbReference type="InterPro" id="IPR050287">
    <property type="entry name" value="MTA/SAH_deaminase"/>
</dbReference>
<gene>
    <name evidence="6" type="ordered locus">ANT_14390</name>
</gene>
<evidence type="ECO:0000256" key="2">
    <source>
        <dbReference type="ARBA" id="ARBA00022801"/>
    </source>
</evidence>
<reference evidence="6 7" key="1">
    <citation type="submission" date="2010-12" db="EMBL/GenBank/DDBJ databases">
        <title>Whole genome sequence of Anaerolinea thermophila UNI-1.</title>
        <authorList>
            <person name="Narita-Yamada S."/>
            <person name="Kishi E."/>
            <person name="Watanabe Y."/>
            <person name="Takasaki K."/>
            <person name="Ankai A."/>
            <person name="Oguchi A."/>
            <person name="Fukui S."/>
            <person name="Takahashi M."/>
            <person name="Yashiro I."/>
            <person name="Hosoyama A."/>
            <person name="Sekiguchi Y."/>
            <person name="Hanada S."/>
            <person name="Fujita N."/>
        </authorList>
    </citation>
    <scope>NUCLEOTIDE SEQUENCE [LARGE SCALE GENOMIC DNA]</scope>
    <source>
        <strain evidence="7">DSM 14523 / JCM 11388 / NBRC 100420 / UNI-1</strain>
    </source>
</reference>
<evidence type="ECO:0000313" key="6">
    <source>
        <dbReference type="EMBL" id="BAJ63467.1"/>
    </source>
</evidence>
<dbReference type="InParanoid" id="E8N4V3"/>
<dbReference type="SUPFAM" id="SSF51338">
    <property type="entry name" value="Composite domain of metallo-dependent hydrolases"/>
    <property type="match status" value="1"/>
</dbReference>
<dbReference type="InterPro" id="IPR054418">
    <property type="entry name" value="MQNX/HUTI_composite_N"/>
</dbReference>
<dbReference type="AlphaFoldDB" id="E8N4V3"/>
<dbReference type="SUPFAM" id="SSF51556">
    <property type="entry name" value="Metallo-dependent hydrolases"/>
    <property type="match status" value="1"/>
</dbReference>
<dbReference type="Gene3D" id="2.30.40.10">
    <property type="entry name" value="Urease, subunit C, domain 1"/>
    <property type="match status" value="1"/>
</dbReference>
<dbReference type="eggNOG" id="COG0402">
    <property type="taxonomic scope" value="Bacteria"/>
</dbReference>
<organism evidence="6 7">
    <name type="scientific">Anaerolinea thermophila (strain DSM 14523 / JCM 11388 / NBRC 100420 / UNI-1)</name>
    <dbReference type="NCBI Taxonomy" id="926569"/>
    <lineage>
        <taxon>Bacteria</taxon>
        <taxon>Bacillati</taxon>
        <taxon>Chloroflexota</taxon>
        <taxon>Anaerolineae</taxon>
        <taxon>Anaerolineales</taxon>
        <taxon>Anaerolineaceae</taxon>
        <taxon>Anaerolinea</taxon>
    </lineage>
</organism>
<keyword evidence="1" id="KW-0479">Metal-binding</keyword>
<dbReference type="NCBIfam" id="TIGR03314">
    <property type="entry name" value="Se_ssnA"/>
    <property type="match status" value="1"/>
</dbReference>
<dbReference type="Gene3D" id="3.20.20.140">
    <property type="entry name" value="Metal-dependent hydrolases"/>
    <property type="match status" value="1"/>
</dbReference>
<dbReference type="EMBL" id="AP012029">
    <property type="protein sequence ID" value="BAJ63467.1"/>
    <property type="molecule type" value="Genomic_DNA"/>
</dbReference>
<dbReference type="InterPro" id="IPR032466">
    <property type="entry name" value="Metal_Hydrolase"/>
</dbReference>
<evidence type="ECO:0000313" key="7">
    <source>
        <dbReference type="Proteomes" id="UP000008922"/>
    </source>
</evidence>
<evidence type="ECO:0000259" key="4">
    <source>
        <dbReference type="Pfam" id="PF01979"/>
    </source>
</evidence>
<dbReference type="Proteomes" id="UP000008922">
    <property type="component" value="Chromosome"/>
</dbReference>
<dbReference type="CDD" id="cd01298">
    <property type="entry name" value="ATZ_TRZ_like"/>
    <property type="match status" value="1"/>
</dbReference>
<feature type="domain" description="Amidohydrolase-related" evidence="4">
    <location>
        <begin position="56"/>
        <end position="414"/>
    </location>
</feature>
<dbReference type="PANTHER" id="PTHR43794">
    <property type="entry name" value="AMINOHYDROLASE SSNA-RELATED"/>
    <property type="match status" value="1"/>
</dbReference>
<name>E8N4V3_ANATU</name>
<dbReference type="RefSeq" id="WP_013559849.1">
    <property type="nucleotide sequence ID" value="NC_014960.1"/>
</dbReference>